<feature type="domain" description="HAMP" evidence="12">
    <location>
        <begin position="208"/>
        <end position="260"/>
    </location>
</feature>
<dbReference type="FunFam" id="1.10.287.130:FF:000001">
    <property type="entry name" value="Two-component sensor histidine kinase"/>
    <property type="match status" value="1"/>
</dbReference>
<dbReference type="Proteomes" id="UP000239471">
    <property type="component" value="Unassembled WGS sequence"/>
</dbReference>
<keyword evidence="5 13" id="KW-0808">Transferase</keyword>
<sequence length="509" mass="57851">MRIKLSNKLSNKLSTRLFAITLALLLILMATTLIFQVFFFQKFYEIKKQHMLTNELTKFRDLNSYQLNDNSVVSKAMKSFEESTNSKIAIFSLNGDLKYLSDGQNSTSEDTKTLTAFCTELINNKDLLYKVTSKDTTETQIFYNKSSGFKKIGVVTPMSLTSKNDSVVISVASIQPIEEASAVTNEFYVYIFIGFIFISILLSFIYSNLISKPLIKINNVALKMSKMEFTENCTVERQDEIGNLATTLNFLSSNLNAALQDLKTKNKKLEEDIEKERNLETMRKDFVDSVSHELKTPIGIIEGYAEGLKDGIVTGDNVLTYLETIIDESKKMGVLVSNMLELSKLESGVLKPKLEIFNINRLINKVIHKHCLDAKEKQLALTFNQNTDYSYVLADIFQMEQVLTNLMTNAIKYTPLGNDVILSINEDGARYRISIINTGSKIDDKNIDKLFDKFYRVDKARQRDTNSTGLGLSIVKNILDLHEFEYSLANIENGVCFTYYLPKEESHED</sequence>
<keyword evidence="10" id="KW-0812">Transmembrane</keyword>
<evidence type="ECO:0000259" key="12">
    <source>
        <dbReference type="PROSITE" id="PS50885"/>
    </source>
</evidence>
<dbReference type="SUPFAM" id="SSF47384">
    <property type="entry name" value="Homodimeric domain of signal transducing histidine kinase"/>
    <property type="match status" value="1"/>
</dbReference>
<dbReference type="Gene3D" id="1.10.287.130">
    <property type="match status" value="1"/>
</dbReference>
<evidence type="ECO:0000256" key="1">
    <source>
        <dbReference type="ARBA" id="ARBA00000085"/>
    </source>
</evidence>
<keyword evidence="7" id="KW-0902">Two-component regulatory system</keyword>
<keyword evidence="9" id="KW-0175">Coiled coil</keyword>
<dbReference type="EMBL" id="PVXQ01000022">
    <property type="protein sequence ID" value="PRR81955.1"/>
    <property type="molecule type" value="Genomic_DNA"/>
</dbReference>
<dbReference type="SMART" id="SM00387">
    <property type="entry name" value="HATPase_c"/>
    <property type="match status" value="1"/>
</dbReference>
<evidence type="ECO:0000256" key="8">
    <source>
        <dbReference type="ARBA" id="ARBA00023136"/>
    </source>
</evidence>
<dbReference type="SUPFAM" id="SSF158472">
    <property type="entry name" value="HAMP domain-like"/>
    <property type="match status" value="1"/>
</dbReference>
<dbReference type="InterPro" id="IPR036890">
    <property type="entry name" value="HATPase_C_sf"/>
</dbReference>
<dbReference type="PANTHER" id="PTHR45453:SF3">
    <property type="entry name" value="HISTIDINE KINASE"/>
    <property type="match status" value="1"/>
</dbReference>
<feature type="transmembrane region" description="Helical" evidence="10">
    <location>
        <begin position="187"/>
        <end position="206"/>
    </location>
</feature>
<evidence type="ECO:0000256" key="10">
    <source>
        <dbReference type="SAM" id="Phobius"/>
    </source>
</evidence>
<proteinExistence type="predicted"/>
<dbReference type="PROSITE" id="PS50885">
    <property type="entry name" value="HAMP"/>
    <property type="match status" value="1"/>
</dbReference>
<organism evidence="13 14">
    <name type="scientific">Clostridium vincentii</name>
    <dbReference type="NCBI Taxonomy" id="52704"/>
    <lineage>
        <taxon>Bacteria</taxon>
        <taxon>Bacillati</taxon>
        <taxon>Bacillota</taxon>
        <taxon>Clostridia</taxon>
        <taxon>Eubacteriales</taxon>
        <taxon>Clostridiaceae</taxon>
        <taxon>Clostridium</taxon>
    </lineage>
</organism>
<accession>A0A2T0BDL7</accession>
<dbReference type="EC" id="2.7.13.3" evidence="3"/>
<feature type="coiled-coil region" evidence="9">
    <location>
        <begin position="252"/>
        <end position="279"/>
    </location>
</feature>
<evidence type="ECO:0000313" key="13">
    <source>
        <dbReference type="EMBL" id="PRR81955.1"/>
    </source>
</evidence>
<comment type="catalytic activity">
    <reaction evidence="1">
        <text>ATP + protein L-histidine = ADP + protein N-phospho-L-histidine.</text>
        <dbReference type="EC" id="2.7.13.3"/>
    </reaction>
</comment>
<dbReference type="InterPro" id="IPR004358">
    <property type="entry name" value="Sig_transdc_His_kin-like_C"/>
</dbReference>
<evidence type="ECO:0000256" key="7">
    <source>
        <dbReference type="ARBA" id="ARBA00023012"/>
    </source>
</evidence>
<dbReference type="SMART" id="SM00304">
    <property type="entry name" value="HAMP"/>
    <property type="match status" value="1"/>
</dbReference>
<comment type="caution">
    <text evidence="13">The sequence shown here is derived from an EMBL/GenBank/DDBJ whole genome shotgun (WGS) entry which is preliminary data.</text>
</comment>
<name>A0A2T0BDL7_9CLOT</name>
<dbReference type="AlphaFoldDB" id="A0A2T0BDL7"/>
<evidence type="ECO:0000313" key="14">
    <source>
        <dbReference type="Proteomes" id="UP000239471"/>
    </source>
</evidence>
<evidence type="ECO:0000256" key="5">
    <source>
        <dbReference type="ARBA" id="ARBA00022679"/>
    </source>
</evidence>
<dbReference type="Pfam" id="PF02518">
    <property type="entry name" value="HATPase_c"/>
    <property type="match status" value="1"/>
</dbReference>
<dbReference type="GO" id="GO:0005886">
    <property type="term" value="C:plasma membrane"/>
    <property type="evidence" value="ECO:0007669"/>
    <property type="project" value="TreeGrafter"/>
</dbReference>
<dbReference type="CDD" id="cd06225">
    <property type="entry name" value="HAMP"/>
    <property type="match status" value="1"/>
</dbReference>
<keyword evidence="8 10" id="KW-0472">Membrane</keyword>
<dbReference type="InterPro" id="IPR050351">
    <property type="entry name" value="BphY/WalK/GraS-like"/>
</dbReference>
<dbReference type="PANTHER" id="PTHR45453">
    <property type="entry name" value="PHOSPHATE REGULON SENSOR PROTEIN PHOR"/>
    <property type="match status" value="1"/>
</dbReference>
<keyword evidence="14" id="KW-1185">Reference proteome</keyword>
<dbReference type="GO" id="GO:0016036">
    <property type="term" value="P:cellular response to phosphate starvation"/>
    <property type="evidence" value="ECO:0007669"/>
    <property type="project" value="TreeGrafter"/>
</dbReference>
<comment type="subcellular location">
    <subcellularLocation>
        <location evidence="2">Membrane</location>
    </subcellularLocation>
</comment>
<dbReference type="InterPro" id="IPR036097">
    <property type="entry name" value="HisK_dim/P_sf"/>
</dbReference>
<dbReference type="SUPFAM" id="SSF55874">
    <property type="entry name" value="ATPase domain of HSP90 chaperone/DNA topoisomerase II/histidine kinase"/>
    <property type="match status" value="1"/>
</dbReference>
<dbReference type="RefSeq" id="WP_106060121.1">
    <property type="nucleotide sequence ID" value="NZ_PVXQ01000022.1"/>
</dbReference>
<dbReference type="SMART" id="SM00388">
    <property type="entry name" value="HisKA"/>
    <property type="match status" value="1"/>
</dbReference>
<dbReference type="Gene3D" id="6.10.340.10">
    <property type="match status" value="1"/>
</dbReference>
<reference evidence="13 14" key="1">
    <citation type="submission" date="2018-03" db="EMBL/GenBank/DDBJ databases">
        <title>Genome sequence of Clostridium vincentii DSM 10228.</title>
        <authorList>
            <person name="Poehlein A."/>
            <person name="Daniel R."/>
        </authorList>
    </citation>
    <scope>NUCLEOTIDE SEQUENCE [LARGE SCALE GENOMIC DNA]</scope>
    <source>
        <strain evidence="13 14">DSM 10228</strain>
    </source>
</reference>
<evidence type="ECO:0000256" key="3">
    <source>
        <dbReference type="ARBA" id="ARBA00012438"/>
    </source>
</evidence>
<evidence type="ECO:0000256" key="4">
    <source>
        <dbReference type="ARBA" id="ARBA00022553"/>
    </source>
</evidence>
<evidence type="ECO:0000256" key="2">
    <source>
        <dbReference type="ARBA" id="ARBA00004370"/>
    </source>
</evidence>
<protein>
    <recommendedName>
        <fullName evidence="3">histidine kinase</fullName>
        <ecNumber evidence="3">2.7.13.3</ecNumber>
    </recommendedName>
</protein>
<dbReference type="FunFam" id="3.30.565.10:FF:000006">
    <property type="entry name" value="Sensor histidine kinase WalK"/>
    <property type="match status" value="1"/>
</dbReference>
<dbReference type="PRINTS" id="PR00344">
    <property type="entry name" value="BCTRLSENSOR"/>
</dbReference>
<dbReference type="Pfam" id="PF00512">
    <property type="entry name" value="HisKA"/>
    <property type="match status" value="1"/>
</dbReference>
<dbReference type="OrthoDB" id="9762826at2"/>
<feature type="domain" description="Histidine kinase" evidence="11">
    <location>
        <begin position="289"/>
        <end position="505"/>
    </location>
</feature>
<evidence type="ECO:0000256" key="9">
    <source>
        <dbReference type="SAM" id="Coils"/>
    </source>
</evidence>
<dbReference type="Gene3D" id="3.30.565.10">
    <property type="entry name" value="Histidine kinase-like ATPase, C-terminal domain"/>
    <property type="match status" value="1"/>
</dbReference>
<keyword evidence="10" id="KW-1133">Transmembrane helix</keyword>
<dbReference type="GO" id="GO:0004721">
    <property type="term" value="F:phosphoprotein phosphatase activity"/>
    <property type="evidence" value="ECO:0007669"/>
    <property type="project" value="TreeGrafter"/>
</dbReference>
<dbReference type="InterPro" id="IPR003661">
    <property type="entry name" value="HisK_dim/P_dom"/>
</dbReference>
<dbReference type="GO" id="GO:0000155">
    <property type="term" value="F:phosphorelay sensor kinase activity"/>
    <property type="evidence" value="ECO:0007669"/>
    <property type="project" value="InterPro"/>
</dbReference>
<dbReference type="InterPro" id="IPR003660">
    <property type="entry name" value="HAMP_dom"/>
</dbReference>
<dbReference type="CDD" id="cd00082">
    <property type="entry name" value="HisKA"/>
    <property type="match status" value="1"/>
</dbReference>
<dbReference type="InterPro" id="IPR003594">
    <property type="entry name" value="HATPase_dom"/>
</dbReference>
<dbReference type="InterPro" id="IPR005467">
    <property type="entry name" value="His_kinase_dom"/>
</dbReference>
<dbReference type="CDD" id="cd00075">
    <property type="entry name" value="HATPase"/>
    <property type="match status" value="1"/>
</dbReference>
<gene>
    <name evidence="13" type="primary">phoR_7</name>
    <name evidence="13" type="ORF">CLVI_21630</name>
</gene>
<evidence type="ECO:0000256" key="6">
    <source>
        <dbReference type="ARBA" id="ARBA00022777"/>
    </source>
</evidence>
<evidence type="ECO:0000259" key="11">
    <source>
        <dbReference type="PROSITE" id="PS50109"/>
    </source>
</evidence>
<keyword evidence="6" id="KW-0418">Kinase</keyword>
<dbReference type="PROSITE" id="PS50109">
    <property type="entry name" value="HIS_KIN"/>
    <property type="match status" value="1"/>
</dbReference>
<keyword evidence="4" id="KW-0597">Phosphoprotein</keyword>